<protein>
    <recommendedName>
        <fullName evidence="1">RNA helicase</fullName>
        <ecNumber evidence="1">3.6.4.13</ecNumber>
    </recommendedName>
</protein>
<dbReference type="Pfam" id="PF21010">
    <property type="entry name" value="HA2_C"/>
    <property type="match status" value="1"/>
</dbReference>
<feature type="region of interest" description="Disordered" evidence="7">
    <location>
        <begin position="1159"/>
        <end position="1196"/>
    </location>
</feature>
<dbReference type="SMART" id="SM00490">
    <property type="entry name" value="HELICc"/>
    <property type="match status" value="1"/>
</dbReference>
<dbReference type="InterPro" id="IPR048333">
    <property type="entry name" value="HA2_WH"/>
</dbReference>
<dbReference type="Gene3D" id="1.20.1050.60">
    <property type="entry name" value="alpha-1,2-mannosidase"/>
    <property type="match status" value="1"/>
</dbReference>
<dbReference type="Gene3D" id="3.30.2080.10">
    <property type="entry name" value="GH92 mannosidase domain"/>
    <property type="match status" value="1"/>
</dbReference>
<dbReference type="Proteomes" id="UP001437256">
    <property type="component" value="Unassembled WGS sequence"/>
</dbReference>
<dbReference type="Pfam" id="PF04408">
    <property type="entry name" value="WHD_HA2"/>
    <property type="match status" value="1"/>
</dbReference>
<evidence type="ECO:0000256" key="4">
    <source>
        <dbReference type="ARBA" id="ARBA00022806"/>
    </source>
</evidence>
<evidence type="ECO:0000256" key="1">
    <source>
        <dbReference type="ARBA" id="ARBA00012552"/>
    </source>
</evidence>
<dbReference type="InterPro" id="IPR012939">
    <property type="entry name" value="Glyco_hydro_92"/>
</dbReference>
<dbReference type="InterPro" id="IPR007502">
    <property type="entry name" value="Helicase-assoc_dom"/>
</dbReference>
<dbReference type="CDD" id="cd18791">
    <property type="entry name" value="SF2_C_RHA"/>
    <property type="match status" value="1"/>
</dbReference>
<evidence type="ECO:0000313" key="11">
    <source>
        <dbReference type="Proteomes" id="UP001437256"/>
    </source>
</evidence>
<dbReference type="SUPFAM" id="SSF52540">
    <property type="entry name" value="P-loop containing nucleoside triphosphate hydrolases"/>
    <property type="match status" value="1"/>
</dbReference>
<name>A0ABR2ZX84_9AGAR</name>
<dbReference type="Pfam" id="PF07971">
    <property type="entry name" value="Glyco_hydro_92"/>
    <property type="match status" value="1"/>
</dbReference>
<dbReference type="InterPro" id="IPR041371">
    <property type="entry name" value="GH92_N"/>
</dbReference>
<dbReference type="Pfam" id="PF17678">
    <property type="entry name" value="Glyco_hydro_92N"/>
    <property type="match status" value="1"/>
</dbReference>
<evidence type="ECO:0000259" key="8">
    <source>
        <dbReference type="PROSITE" id="PS51192"/>
    </source>
</evidence>
<dbReference type="PANTHER" id="PTHR18934">
    <property type="entry name" value="ATP-DEPENDENT RNA HELICASE"/>
    <property type="match status" value="1"/>
</dbReference>
<dbReference type="InterPro" id="IPR008928">
    <property type="entry name" value="6-hairpin_glycosidase_sf"/>
</dbReference>
<evidence type="ECO:0000256" key="6">
    <source>
        <dbReference type="ARBA" id="ARBA00038040"/>
    </source>
</evidence>
<evidence type="ECO:0000256" key="2">
    <source>
        <dbReference type="ARBA" id="ARBA00022741"/>
    </source>
</evidence>
<dbReference type="InterPro" id="IPR014718">
    <property type="entry name" value="GH-type_carb-bd"/>
</dbReference>
<dbReference type="Gene3D" id="1.20.1610.10">
    <property type="entry name" value="alpha-1,2-mannosidases domains"/>
    <property type="match status" value="1"/>
</dbReference>
<dbReference type="Gene3D" id="3.40.50.300">
    <property type="entry name" value="P-loop containing nucleotide triphosphate hydrolases"/>
    <property type="match status" value="2"/>
</dbReference>
<comment type="similarity">
    <text evidence="6">Belongs to the DEAD box helicase family. DEAH subfamily. PRP16 sub-subfamily.</text>
</comment>
<evidence type="ECO:0000256" key="5">
    <source>
        <dbReference type="ARBA" id="ARBA00022840"/>
    </source>
</evidence>
<organism evidence="10 11">
    <name type="scientific">Marasmius tenuissimus</name>
    <dbReference type="NCBI Taxonomy" id="585030"/>
    <lineage>
        <taxon>Eukaryota</taxon>
        <taxon>Fungi</taxon>
        <taxon>Dikarya</taxon>
        <taxon>Basidiomycota</taxon>
        <taxon>Agaricomycotina</taxon>
        <taxon>Agaricomycetes</taxon>
        <taxon>Agaricomycetidae</taxon>
        <taxon>Agaricales</taxon>
        <taxon>Marasmiineae</taxon>
        <taxon>Marasmiaceae</taxon>
        <taxon>Marasmius</taxon>
    </lineage>
</organism>
<dbReference type="InterPro" id="IPR002464">
    <property type="entry name" value="DNA/RNA_helicase_DEAH_CS"/>
</dbReference>
<keyword evidence="11" id="KW-1185">Reference proteome</keyword>
<dbReference type="InterPro" id="IPR027417">
    <property type="entry name" value="P-loop_NTPase"/>
</dbReference>
<dbReference type="Gene3D" id="1.20.120.1080">
    <property type="match status" value="1"/>
</dbReference>
<dbReference type="EC" id="3.6.4.13" evidence="1"/>
<dbReference type="SMART" id="SM00487">
    <property type="entry name" value="DEXDc"/>
    <property type="match status" value="1"/>
</dbReference>
<gene>
    <name evidence="10" type="ORF">AAF712_007342</name>
</gene>
<keyword evidence="4" id="KW-0347">Helicase</keyword>
<dbReference type="PROSITE" id="PS51194">
    <property type="entry name" value="HELICASE_CTER"/>
    <property type="match status" value="1"/>
</dbReference>
<keyword evidence="2" id="KW-0547">Nucleotide-binding</keyword>
<dbReference type="PROSITE" id="PS51192">
    <property type="entry name" value="HELICASE_ATP_BIND_1"/>
    <property type="match status" value="1"/>
</dbReference>
<feature type="region of interest" description="Disordered" evidence="7">
    <location>
        <begin position="110"/>
        <end position="282"/>
    </location>
</feature>
<dbReference type="SUPFAM" id="SSF48208">
    <property type="entry name" value="Six-hairpin glycosidases"/>
    <property type="match status" value="1"/>
</dbReference>
<proteinExistence type="inferred from homology"/>
<dbReference type="SMART" id="SM00847">
    <property type="entry name" value="HA2"/>
    <property type="match status" value="1"/>
</dbReference>
<evidence type="ECO:0000313" key="10">
    <source>
        <dbReference type="EMBL" id="KAL0065701.1"/>
    </source>
</evidence>
<accession>A0ABR2ZX84</accession>
<dbReference type="EMBL" id="JBBXMP010000044">
    <property type="protein sequence ID" value="KAL0065701.1"/>
    <property type="molecule type" value="Genomic_DNA"/>
</dbReference>
<dbReference type="InterPro" id="IPR014001">
    <property type="entry name" value="Helicase_ATP-bd"/>
</dbReference>
<comment type="caution">
    <text evidence="10">The sequence shown here is derived from an EMBL/GenBank/DDBJ whole genome shotgun (WGS) entry which is preliminary data.</text>
</comment>
<feature type="compositionally biased region" description="Basic and acidic residues" evidence="7">
    <location>
        <begin position="1159"/>
        <end position="1195"/>
    </location>
</feature>
<feature type="domain" description="Helicase ATP-binding" evidence="8">
    <location>
        <begin position="541"/>
        <end position="704"/>
    </location>
</feature>
<evidence type="ECO:0000259" key="9">
    <source>
        <dbReference type="PROSITE" id="PS51194"/>
    </source>
</evidence>
<feature type="compositionally biased region" description="Basic and acidic residues" evidence="7">
    <location>
        <begin position="180"/>
        <end position="217"/>
    </location>
</feature>
<dbReference type="PANTHER" id="PTHR18934:SF91">
    <property type="entry name" value="PRE-MRNA-SPLICING FACTOR ATP-DEPENDENT RNA HELICASE PRP16"/>
    <property type="match status" value="1"/>
</dbReference>
<sequence length="1983" mass="221734">MSSSPPATEDFNHQLAIKLSRALNIVNPNDLLAQRVTDIAKTNSLDGFMKAASSFGKFKPSFLDEIYSEITTHVKHEETGIAPQPVAGITVHDSDVLQPELVRQGGLVRKDTQHTFKKPAARPIEPPTPRRSVLGLDTLVKEKRAAQGSNGDTDGSRKRQRLDDGNEPVFKEGISAGQGQREEAPKGLGDFQRRSNRDRDWGRADRRDNRDDGRGRSWDASTPRSVRGSGGGDAPSVRVPNVGWDSTPRNARGEDGGWGGARNRGWDAPTPRVARGGSPDEDASFAIDSREWEEEQVRLDRDWYTGAEDGGMAGDDEHNPLAQYEDLSVIKEAEIAKKQTKKISARQAQYNADNDLWEANRMLTSGVVTRKTVDLDFEDESESTVHVIVHDLKPPFLDGRTVFTKQLDPINPIRDPTSDLAIFSKREAPSLKRNVNKRNEQRQLRSLRISEGRRWVILWVLEMRRLKLRLHIHVSFRFTTAEAERQEKELKEKGEKEDYKGDSKFASHLKASAGVSAFARTRTLKEQREYLPAFACREDLMRVLRDNQVVIVVGETGSGKTTQLAQFLYEDGYCQHGIIGCTQPRRVAAMSVAKRVSEEMECKLGSTVGYAIRFEDCTSADTKIKYMTDGVLLRESLNEGDLDRYSVVILDEAHERSLSTDVLMGLLRKILSRRRDLKLIVTSATMNAEKFSKFYGNAPCFTIPGRTFPVEIFHSKSPCEDYVDSAVKQVLQIHLSLPPGDILVFMTGQEDIEITCQVVQERLDQLDDPPALAVLPIYSQMPADLQAKIFEATNDGRRKVIVATNIAETSLTVDGILYVVDAGYSKLKVYNPKVGMDALQITPISQANAGQRTGRAGRTGSGFCYRLYTEMAFRNELFENTIPEIQRTNLANTVLLLKSLGVKNLLEFDFMDPPPQANILNSMYQLWVLGALDNVGDLTLVGRKMSEFPMEPSMGKMLIASVEYGCSSEMLTVVSMLSVPSVFYRPKERMEEADAAREKFNVPESDHLTLLNVFNQWKSHGFRDEWAMRHFLHPKLLRKAREVRVQLEDIMKFQKMEVISAGTDFDVIRKAIAAGYFHQAARVKGIGEFVNIRSGLPTHLHPTSALYGLGYTPTYVVYHELILTSKEYMTQVTAIDAYWLAELGSVFYSVKEKNFDERGNRRQADREFSRRAELETEMAKQREESAKKAADEELAAKTSRGSSKIIVPGSFRNDHLDPMNQNLLRLLVFVTTAGYAIAADNSSTTNDPFDPLDYVNLFIGTVAGGHTFPGATIPTVWSNLEWTPIPQEMQHAGYDGDPQYNVTGFSQLHQEGTGGAVPLSNFKLFPILNCTAFEQCLTTIASRKIPRNILPDGSPDDFASPGYFSTNLSNAIRVELTSTRRTALHRYTFPAESTTPRILLDVTNDGQISGVNPEMTIDPETGRMTASGNYAASFGPDRYNAYTCVDFKGDGYDFDGPVEYGPYKINYPDLWGTDLHQHYYSWGSEHGGLLGFPPNPNSTSTSILARVGVSLISTEQACANAEEEIPDWDFNRVVRDSEDRWRDILGRVNVDGEGVDRDMVVLLYSSLYRTHLLPADCEFEYEFECYPTPSGSLIPSFTTTTTTIVVTGENPNWESSEPYYDSYYCNWDTYRTLFPLMSLHDPTTFARIVRGMIDIQKHEGWLPECREMGTKQFIQGGSHGDPILAEFYVKYQNHTTQLDVSPSDLYTALLADAETTPPNWNVQGRQADVWKEKGYIPSDTTYRGGANTKQVSRSVEYAFNDFTISQVAKLLGKTEDAAKYAQRATNYINSWNPSIVVPDAPHIVGFMQDYFDSTNEPSQQIPYMYHYANLPGRSAERVRETIGKGFNTSVNGLPGNDGHNANLSPSILGAMASYVFFYLAGLYPLPGTRQFLLSSPYFPSISIRNPFLNATVTVESVNFGSGIYVKSVTVDGKPYKSNCYLEWEDVFTKTTKVVLELTNEKEGVTCGEGEGALPPSLSTGGYD</sequence>
<feature type="compositionally biased region" description="Basic and acidic residues" evidence="7">
    <location>
        <begin position="154"/>
        <end position="164"/>
    </location>
</feature>
<evidence type="ECO:0000256" key="7">
    <source>
        <dbReference type="SAM" id="MobiDB-lite"/>
    </source>
</evidence>
<evidence type="ECO:0000256" key="3">
    <source>
        <dbReference type="ARBA" id="ARBA00022801"/>
    </source>
</evidence>
<keyword evidence="5" id="KW-0067">ATP-binding</keyword>
<dbReference type="InterPro" id="IPR011545">
    <property type="entry name" value="DEAD/DEAH_box_helicase_dom"/>
</dbReference>
<dbReference type="Pfam" id="PF07717">
    <property type="entry name" value="OB_NTP_bind"/>
    <property type="match status" value="1"/>
</dbReference>
<dbReference type="InterPro" id="IPR001650">
    <property type="entry name" value="Helicase_C-like"/>
</dbReference>
<dbReference type="Gene3D" id="2.70.98.10">
    <property type="match status" value="1"/>
</dbReference>
<dbReference type="InterPro" id="IPR011709">
    <property type="entry name" value="DEAD-box_helicase_OB_fold"/>
</dbReference>
<keyword evidence="3" id="KW-0378">Hydrolase</keyword>
<dbReference type="Pfam" id="PF00271">
    <property type="entry name" value="Helicase_C"/>
    <property type="match status" value="1"/>
</dbReference>
<reference evidence="10 11" key="1">
    <citation type="submission" date="2024-05" db="EMBL/GenBank/DDBJ databases">
        <title>A draft genome resource for the thread blight pathogen Marasmius tenuissimus strain MS-2.</title>
        <authorList>
            <person name="Yulfo-Soto G.E."/>
            <person name="Baruah I.K."/>
            <person name="Amoako-Attah I."/>
            <person name="Bukari Y."/>
            <person name="Meinhardt L.W."/>
            <person name="Bailey B.A."/>
            <person name="Cohen S.P."/>
        </authorList>
    </citation>
    <scope>NUCLEOTIDE SEQUENCE [LARGE SCALE GENOMIC DNA]</scope>
    <source>
        <strain evidence="10 11">MS-2</strain>
    </source>
</reference>
<feature type="domain" description="Helicase C-terminal" evidence="9">
    <location>
        <begin position="729"/>
        <end position="901"/>
    </location>
</feature>
<dbReference type="Pfam" id="PF00270">
    <property type="entry name" value="DEAD"/>
    <property type="match status" value="1"/>
</dbReference>
<dbReference type="PROSITE" id="PS00690">
    <property type="entry name" value="DEAH_ATP_HELICASE"/>
    <property type="match status" value="1"/>
</dbReference>